<feature type="region of interest" description="Disordered" evidence="1">
    <location>
        <begin position="1"/>
        <end position="99"/>
    </location>
</feature>
<dbReference type="GeneID" id="113470153"/>
<dbReference type="STRING" id="121845.A0A3Q0JBS9"/>
<dbReference type="Proteomes" id="UP000079169">
    <property type="component" value="Unplaced"/>
</dbReference>
<dbReference type="AlphaFoldDB" id="A0A3Q0JBS9"/>
<evidence type="ECO:0000313" key="2">
    <source>
        <dbReference type="Proteomes" id="UP000079169"/>
    </source>
</evidence>
<gene>
    <name evidence="3" type="primary">LOC113470153</name>
</gene>
<reference evidence="3" key="1">
    <citation type="submission" date="2025-08" db="UniProtKB">
        <authorList>
            <consortium name="RefSeq"/>
        </authorList>
    </citation>
    <scope>IDENTIFICATION</scope>
</reference>
<name>A0A3Q0JBS9_DIACI</name>
<dbReference type="RefSeq" id="XP_026684180.1">
    <property type="nucleotide sequence ID" value="XM_026828379.1"/>
</dbReference>
<evidence type="ECO:0000313" key="3">
    <source>
        <dbReference type="RefSeq" id="XP_026684180.1"/>
    </source>
</evidence>
<keyword evidence="2" id="KW-1185">Reference proteome</keyword>
<organism evidence="2 3">
    <name type="scientific">Diaphorina citri</name>
    <name type="common">Asian citrus psyllid</name>
    <dbReference type="NCBI Taxonomy" id="121845"/>
    <lineage>
        <taxon>Eukaryota</taxon>
        <taxon>Metazoa</taxon>
        <taxon>Ecdysozoa</taxon>
        <taxon>Arthropoda</taxon>
        <taxon>Hexapoda</taxon>
        <taxon>Insecta</taxon>
        <taxon>Pterygota</taxon>
        <taxon>Neoptera</taxon>
        <taxon>Paraneoptera</taxon>
        <taxon>Hemiptera</taxon>
        <taxon>Sternorrhyncha</taxon>
        <taxon>Psylloidea</taxon>
        <taxon>Psyllidae</taxon>
        <taxon>Diaphorininae</taxon>
        <taxon>Diaphorina</taxon>
    </lineage>
</organism>
<protein>
    <submittedName>
        <fullName evidence="3">Uncharacterized protein LOC113470153</fullName>
    </submittedName>
</protein>
<dbReference type="PaxDb" id="121845-A0A3Q0JBS9"/>
<evidence type="ECO:0000256" key="1">
    <source>
        <dbReference type="SAM" id="MobiDB-lite"/>
    </source>
</evidence>
<proteinExistence type="predicted"/>
<dbReference type="KEGG" id="dci:113470153"/>
<accession>A0A3Q0JBS9</accession>
<sequence length="160" mass="17084">MTEGLAAQSLDYSAAENPSGPGASPAGEQDPPAYPDDSHTVTLLSSPPEIDSLPAGNSVAAPTNSIEPANDDDEENDDDDDDDDEDDDDDVEAKRSRALHANPISVPQTYIYKYNRFVDSILARVNKVRTTHLCGRVELTLNLEVLGSNPGQGGNFVTDL</sequence>
<feature type="compositionally biased region" description="Acidic residues" evidence="1">
    <location>
        <begin position="69"/>
        <end position="91"/>
    </location>
</feature>